<evidence type="ECO:0000313" key="4">
    <source>
        <dbReference type="EMBL" id="MCQ8832220.1"/>
    </source>
</evidence>
<proteinExistence type="inferred from homology"/>
<protein>
    <submittedName>
        <fullName evidence="4">Fumarylacetoacetate hydrolase family protein</fullName>
    </submittedName>
</protein>
<sequence>MSLVDYADRVLPADCDVATLVARVHDPVLGPCVASIRGDDVVDITSSVPTVSALLETADPVELVRNAAGERRWGLPDLLRATLSGTSGPRLLAPVDLQVLKAAGVTFVGSMLERVIEERAQGDPARAEEIRGKLGATLGTAISTVRPGSAEAAEVKRALLQEGMWSQYLEVGLGPDPEIFTKAPVLSAVGTGAAIGVLERSEWNNPEPELALVADSTGKPRGAMLGNDVNLRDFEGRSALLLTEAKDNNASCALGPFIRLFDEHYTIDDARQTEIALDVTGQDDGFSLHGKNSVNQISRTFEELLAHTRGRHHQYPDGFVLFTGTLFAPTEDRDAPGQGFTHHAGDVVSISAERLGTLVNVVTSAEEAPPWTTGITDLVKSLVRRGALGQVQS</sequence>
<name>A0A9X2LX18_STRMQ</name>
<keyword evidence="2" id="KW-0479">Metal-binding</keyword>
<evidence type="ECO:0000256" key="1">
    <source>
        <dbReference type="ARBA" id="ARBA00010211"/>
    </source>
</evidence>
<dbReference type="RefSeq" id="WP_257633069.1">
    <property type="nucleotide sequence ID" value="NZ_JANIIC010000030.1"/>
</dbReference>
<dbReference type="GO" id="GO:0046872">
    <property type="term" value="F:metal ion binding"/>
    <property type="evidence" value="ECO:0007669"/>
    <property type="project" value="UniProtKB-KW"/>
</dbReference>
<gene>
    <name evidence="4" type="ORF">NQU54_24960</name>
</gene>
<comment type="similarity">
    <text evidence="1">Belongs to the FAH family.</text>
</comment>
<keyword evidence="4" id="KW-0378">Hydrolase</keyword>
<dbReference type="AlphaFoldDB" id="A0A9X2LX18"/>
<dbReference type="GO" id="GO:0016787">
    <property type="term" value="F:hydrolase activity"/>
    <property type="evidence" value="ECO:0007669"/>
    <property type="project" value="UniProtKB-KW"/>
</dbReference>
<dbReference type="Gene3D" id="3.90.850.10">
    <property type="entry name" value="Fumarylacetoacetase-like, C-terminal domain"/>
    <property type="match status" value="1"/>
</dbReference>
<comment type="caution">
    <text evidence="4">The sequence shown here is derived from an EMBL/GenBank/DDBJ whole genome shotgun (WGS) entry which is preliminary data.</text>
</comment>
<dbReference type="EMBL" id="JANIIC010000030">
    <property type="protein sequence ID" value="MCQ8832220.1"/>
    <property type="molecule type" value="Genomic_DNA"/>
</dbReference>
<dbReference type="Pfam" id="PF01557">
    <property type="entry name" value="FAA_hydrolase"/>
    <property type="match status" value="1"/>
</dbReference>
<dbReference type="InterPro" id="IPR036663">
    <property type="entry name" value="Fumarylacetoacetase_C_sf"/>
</dbReference>
<keyword evidence="5" id="KW-1185">Reference proteome</keyword>
<reference evidence="4" key="1">
    <citation type="submission" date="2022-06" db="EMBL/GenBank/DDBJ databases">
        <title>WGS of actinobacteria.</title>
        <authorList>
            <person name="Thawai C."/>
        </authorList>
    </citation>
    <scope>NUCLEOTIDE SEQUENCE</scope>
    <source>
        <strain evidence="4">DSM 42010</strain>
    </source>
</reference>
<dbReference type="PANTHER" id="PTHR42796">
    <property type="entry name" value="FUMARYLACETOACETATE HYDROLASE DOMAIN-CONTAINING PROTEIN 2A-RELATED"/>
    <property type="match status" value="1"/>
</dbReference>
<dbReference type="InterPro" id="IPR051121">
    <property type="entry name" value="FAH"/>
</dbReference>
<dbReference type="InterPro" id="IPR011234">
    <property type="entry name" value="Fumarylacetoacetase-like_C"/>
</dbReference>
<dbReference type="SUPFAM" id="SSF56529">
    <property type="entry name" value="FAH"/>
    <property type="match status" value="1"/>
</dbReference>
<dbReference type="Proteomes" id="UP001142400">
    <property type="component" value="Unassembled WGS sequence"/>
</dbReference>
<dbReference type="GO" id="GO:0044281">
    <property type="term" value="P:small molecule metabolic process"/>
    <property type="evidence" value="ECO:0007669"/>
    <property type="project" value="UniProtKB-ARBA"/>
</dbReference>
<dbReference type="PANTHER" id="PTHR42796:SF7">
    <property type="entry name" value="2-DEHYDRO-3-DEOXY-D-ARABINONATE DEHYDRATASE"/>
    <property type="match status" value="1"/>
</dbReference>
<accession>A0A9X2LX18</accession>
<evidence type="ECO:0000256" key="2">
    <source>
        <dbReference type="ARBA" id="ARBA00022723"/>
    </source>
</evidence>
<evidence type="ECO:0000313" key="5">
    <source>
        <dbReference type="Proteomes" id="UP001142400"/>
    </source>
</evidence>
<evidence type="ECO:0000259" key="3">
    <source>
        <dbReference type="Pfam" id="PF01557"/>
    </source>
</evidence>
<feature type="domain" description="Fumarylacetoacetase-like C-terminal" evidence="3">
    <location>
        <begin position="222"/>
        <end position="362"/>
    </location>
</feature>
<organism evidence="4 5">
    <name type="scientific">Streptomyces malaysiensis subsp. samsunensis</name>
    <dbReference type="NCBI Taxonomy" id="459658"/>
    <lineage>
        <taxon>Bacteria</taxon>
        <taxon>Bacillati</taxon>
        <taxon>Actinomycetota</taxon>
        <taxon>Actinomycetes</taxon>
        <taxon>Kitasatosporales</taxon>
        <taxon>Streptomycetaceae</taxon>
        <taxon>Streptomyces</taxon>
        <taxon>Streptomyces violaceusniger group</taxon>
    </lineage>
</organism>